<gene>
    <name evidence="1" type="ORF">DFH07DRAFT_950581</name>
</gene>
<comment type="caution">
    <text evidence="1">The sequence shown here is derived from an EMBL/GenBank/DDBJ whole genome shotgun (WGS) entry which is preliminary data.</text>
</comment>
<dbReference type="EMBL" id="JARJLG010000007">
    <property type="protein sequence ID" value="KAJ7779515.1"/>
    <property type="molecule type" value="Genomic_DNA"/>
</dbReference>
<name>A0AAD7NX76_9AGAR</name>
<proteinExistence type="predicted"/>
<protein>
    <submittedName>
        <fullName evidence="1">Uncharacterized protein</fullName>
    </submittedName>
</protein>
<sequence>MKRISTLNPAKLNVEDIIEPTHPMDVYFEGIYPDVHLNMPVTSRGFLYYYTPPGLGPLASSIRLRCIPDRSAEAFHLADDFTFSNGLPWQIMAGQMGVYDAYEGLRKKLLYDGLWTIEDHKRIFDIFSKRRILYPDRTLFSLEQDFPLTLNAHLTLTMVGKSEASSFGLYFLGTKKDKEWMWPFAGDTIARFERAPPGKSAMRMRIVRVLTPIRRIIPGYSGPYLEPVEGELLSVVRKSGEIRPWTLPLTDSGNSKALRLLMD</sequence>
<organism evidence="1 2">
    <name type="scientific">Mycena maculata</name>
    <dbReference type="NCBI Taxonomy" id="230809"/>
    <lineage>
        <taxon>Eukaryota</taxon>
        <taxon>Fungi</taxon>
        <taxon>Dikarya</taxon>
        <taxon>Basidiomycota</taxon>
        <taxon>Agaricomycotina</taxon>
        <taxon>Agaricomycetes</taxon>
        <taxon>Agaricomycetidae</taxon>
        <taxon>Agaricales</taxon>
        <taxon>Marasmiineae</taxon>
        <taxon>Mycenaceae</taxon>
        <taxon>Mycena</taxon>
    </lineage>
</organism>
<dbReference type="AlphaFoldDB" id="A0AAD7NX76"/>
<reference evidence="1" key="1">
    <citation type="submission" date="2023-03" db="EMBL/GenBank/DDBJ databases">
        <title>Massive genome expansion in bonnet fungi (Mycena s.s.) driven by repeated elements and novel gene families across ecological guilds.</title>
        <authorList>
            <consortium name="Lawrence Berkeley National Laboratory"/>
            <person name="Harder C.B."/>
            <person name="Miyauchi S."/>
            <person name="Viragh M."/>
            <person name="Kuo A."/>
            <person name="Thoen E."/>
            <person name="Andreopoulos B."/>
            <person name="Lu D."/>
            <person name="Skrede I."/>
            <person name="Drula E."/>
            <person name="Henrissat B."/>
            <person name="Morin E."/>
            <person name="Kohler A."/>
            <person name="Barry K."/>
            <person name="LaButti K."/>
            <person name="Morin E."/>
            <person name="Salamov A."/>
            <person name="Lipzen A."/>
            <person name="Mereny Z."/>
            <person name="Hegedus B."/>
            <person name="Baldrian P."/>
            <person name="Stursova M."/>
            <person name="Weitz H."/>
            <person name="Taylor A."/>
            <person name="Grigoriev I.V."/>
            <person name="Nagy L.G."/>
            <person name="Martin F."/>
            <person name="Kauserud H."/>
        </authorList>
    </citation>
    <scope>NUCLEOTIDE SEQUENCE</scope>
    <source>
        <strain evidence="1">CBHHK188m</strain>
    </source>
</reference>
<keyword evidence="2" id="KW-1185">Reference proteome</keyword>
<accession>A0AAD7NX76</accession>
<dbReference type="Proteomes" id="UP001215280">
    <property type="component" value="Unassembled WGS sequence"/>
</dbReference>
<evidence type="ECO:0000313" key="2">
    <source>
        <dbReference type="Proteomes" id="UP001215280"/>
    </source>
</evidence>
<evidence type="ECO:0000313" key="1">
    <source>
        <dbReference type="EMBL" id="KAJ7779515.1"/>
    </source>
</evidence>